<dbReference type="OMA" id="WGFAYDK"/>
<feature type="region of interest" description="Disordered" evidence="3">
    <location>
        <begin position="2180"/>
        <end position="2337"/>
    </location>
</feature>
<feature type="region of interest" description="Disordered" evidence="3">
    <location>
        <begin position="1150"/>
        <end position="1408"/>
    </location>
</feature>
<proteinExistence type="predicted"/>
<feature type="region of interest" description="Disordered" evidence="3">
    <location>
        <begin position="1006"/>
        <end position="1056"/>
    </location>
</feature>
<feature type="compositionally biased region" description="Acidic residues" evidence="3">
    <location>
        <begin position="1474"/>
        <end position="1483"/>
    </location>
</feature>
<feature type="compositionally biased region" description="Polar residues" evidence="3">
    <location>
        <begin position="789"/>
        <end position="815"/>
    </location>
</feature>
<feature type="region of interest" description="Disordered" evidence="3">
    <location>
        <begin position="230"/>
        <end position="403"/>
    </location>
</feature>
<evidence type="ECO:0000313" key="5">
    <source>
        <dbReference type="Proteomes" id="UP000024533"/>
    </source>
</evidence>
<dbReference type="GO" id="GO:0005856">
    <property type="term" value="C:cytoskeleton"/>
    <property type="evidence" value="ECO:0007669"/>
    <property type="project" value="TreeGrafter"/>
</dbReference>
<feature type="compositionally biased region" description="Low complexity" evidence="3">
    <location>
        <begin position="310"/>
        <end position="337"/>
    </location>
</feature>
<feature type="coiled-coil region" evidence="2">
    <location>
        <begin position="1975"/>
        <end position="2009"/>
    </location>
</feature>
<feature type="coiled-coil region" evidence="2">
    <location>
        <begin position="2051"/>
        <end position="2078"/>
    </location>
</feature>
<feature type="compositionally biased region" description="Acidic residues" evidence="3">
    <location>
        <begin position="1175"/>
        <end position="1191"/>
    </location>
</feature>
<evidence type="ECO:0000256" key="1">
    <source>
        <dbReference type="ARBA" id="ARBA00023054"/>
    </source>
</evidence>
<feature type="compositionally biased region" description="Basic residues" evidence="3">
    <location>
        <begin position="278"/>
        <end position="288"/>
    </location>
</feature>
<feature type="region of interest" description="Disordered" evidence="3">
    <location>
        <begin position="61"/>
        <end position="86"/>
    </location>
</feature>
<feature type="region of interest" description="Disordered" evidence="3">
    <location>
        <begin position="969"/>
        <end position="991"/>
    </location>
</feature>
<dbReference type="Proteomes" id="UP000024533">
    <property type="component" value="Unassembled WGS sequence"/>
</dbReference>
<evidence type="ECO:0000313" key="4">
    <source>
        <dbReference type="EMBL" id="KDB27644.1"/>
    </source>
</evidence>
<evidence type="ECO:0000256" key="3">
    <source>
        <dbReference type="SAM" id="MobiDB-lite"/>
    </source>
</evidence>
<feature type="compositionally biased region" description="Basic and acidic residues" evidence="3">
    <location>
        <begin position="836"/>
        <end position="847"/>
    </location>
</feature>
<feature type="region of interest" description="Disordered" evidence="3">
    <location>
        <begin position="15"/>
        <end position="35"/>
    </location>
</feature>
<dbReference type="EMBL" id="AOKY01000044">
    <property type="protein sequence ID" value="KDB27644.1"/>
    <property type="molecule type" value="Genomic_DNA"/>
</dbReference>
<feature type="compositionally biased region" description="Low complexity" evidence="3">
    <location>
        <begin position="2181"/>
        <end position="2204"/>
    </location>
</feature>
<feature type="compositionally biased region" description="Basic and acidic residues" evidence="3">
    <location>
        <begin position="1042"/>
        <end position="1055"/>
    </location>
</feature>
<organism evidence="4 5">
    <name type="scientific">Trichophyton interdigitale (strain MR816)</name>
    <dbReference type="NCBI Taxonomy" id="1215338"/>
    <lineage>
        <taxon>Eukaryota</taxon>
        <taxon>Fungi</taxon>
        <taxon>Dikarya</taxon>
        <taxon>Ascomycota</taxon>
        <taxon>Pezizomycotina</taxon>
        <taxon>Eurotiomycetes</taxon>
        <taxon>Eurotiomycetidae</taxon>
        <taxon>Onygenales</taxon>
        <taxon>Arthrodermataceae</taxon>
        <taxon>Trichophyton</taxon>
    </lineage>
</organism>
<feature type="coiled-coil region" evidence="2">
    <location>
        <begin position="1687"/>
        <end position="1756"/>
    </location>
</feature>
<dbReference type="PANTHER" id="PTHR32083">
    <property type="entry name" value="CILIA AND FLAGELLA-ASSOCIATED PROTEIN 58-RELATED"/>
    <property type="match status" value="1"/>
</dbReference>
<feature type="region of interest" description="Disordered" evidence="3">
    <location>
        <begin position="1458"/>
        <end position="1497"/>
    </location>
</feature>
<reference evidence="4 5" key="1">
    <citation type="submission" date="2014-02" db="EMBL/GenBank/DDBJ databases">
        <title>The Genome Sequence of Trichophyton interdigitale MR816.</title>
        <authorList>
            <consortium name="The Broad Institute Genomics Platform"/>
            <person name="Cuomo C.A."/>
            <person name="White T.C."/>
            <person name="Graser Y."/>
            <person name="Martinez-Rossi N."/>
            <person name="Heitman J."/>
            <person name="Young S.K."/>
            <person name="Zeng Q."/>
            <person name="Gargeya S."/>
            <person name="Abouelleil A."/>
            <person name="Alvarado L."/>
            <person name="Chapman S.B."/>
            <person name="Gainer-Dewar J."/>
            <person name="Goldberg J."/>
            <person name="Griggs A."/>
            <person name="Gujja S."/>
            <person name="Hansen M."/>
            <person name="Howarth C."/>
            <person name="Imamovic A."/>
            <person name="Larimer J."/>
            <person name="Martinez D."/>
            <person name="Murphy C."/>
            <person name="Pearson M.D."/>
            <person name="Persinoti G."/>
            <person name="Poon T."/>
            <person name="Priest M."/>
            <person name="Roberts A.D."/>
            <person name="Saif S."/>
            <person name="Shea T.D."/>
            <person name="Sykes S.N."/>
            <person name="Wortman J."/>
            <person name="Nusbaum C."/>
            <person name="Birren B."/>
        </authorList>
    </citation>
    <scope>NUCLEOTIDE SEQUENCE [LARGE SCALE GENOMIC DNA]</scope>
    <source>
        <strain evidence="4 5">MR816</strain>
    </source>
</reference>
<gene>
    <name evidence="4" type="ORF">H109_00559</name>
</gene>
<dbReference type="PANTHER" id="PTHR32083:SF0">
    <property type="entry name" value="CILIA AND FLAGELLA-ASSOCIATED PROTEIN 58"/>
    <property type="match status" value="1"/>
</dbReference>
<feature type="compositionally biased region" description="Polar residues" evidence="3">
    <location>
        <begin position="73"/>
        <end position="82"/>
    </location>
</feature>
<feature type="compositionally biased region" description="Polar residues" evidence="3">
    <location>
        <begin position="969"/>
        <end position="981"/>
    </location>
</feature>
<accession>A0A059JIM9</accession>
<name>A0A059JIM9_TRIIM</name>
<evidence type="ECO:0000256" key="2">
    <source>
        <dbReference type="SAM" id="Coils"/>
    </source>
</evidence>
<dbReference type="HOGENOM" id="CLU_001004_0_0_1"/>
<feature type="region of interest" description="Disordered" evidence="3">
    <location>
        <begin position="457"/>
        <end position="483"/>
    </location>
</feature>
<keyword evidence="5" id="KW-1185">Reference proteome</keyword>
<dbReference type="STRING" id="1215338.A0A059JIM9"/>
<feature type="compositionally biased region" description="Acidic residues" evidence="3">
    <location>
        <begin position="233"/>
        <end position="244"/>
    </location>
</feature>
<dbReference type="OrthoDB" id="1293114at2759"/>
<protein>
    <recommendedName>
        <fullName evidence="6">Myosin class II heavy chain</fullName>
    </recommendedName>
</protein>
<comment type="caution">
    <text evidence="4">The sequence shown here is derived from an EMBL/GenBank/DDBJ whole genome shotgun (WGS) entry which is preliminary data.</text>
</comment>
<feature type="compositionally biased region" description="Low complexity" evidence="3">
    <location>
        <begin position="1329"/>
        <end position="1346"/>
    </location>
</feature>
<feature type="coiled-coil region" evidence="2">
    <location>
        <begin position="1881"/>
        <end position="1915"/>
    </location>
</feature>
<feature type="coiled-coil region" evidence="2">
    <location>
        <begin position="1782"/>
        <end position="1847"/>
    </location>
</feature>
<sequence>MALAACPTLAVNSPNPVILQPSLHREDDEGEVEREHTLTLPLRRSVTPGAVSSIAAGTSLAVPSAGGYRGPTSDAQSSTFSPDNKRTDASAYYTAAWGSPYATPSSRSVSWQLRSRQGDFESELDLENSPFSIRTTARGEEQLLPDSASQTGIVPFPELTSTLFERDLQPESSVSRHRGKSIKDFTQDWINQYLTGKPRSERTNWLSDDSGDSDVGSFLTAYQQRVDGSEGWLDLDGDDDDDDSANNNNNNYKEDILKTPTASSLFKGKRPELGWKSRPAHLRAKHAPKASTATLKQSDFWDFGQDPEPSSRSRSRSQSRSQSQSRSHSLARSQSQSEACDQDCASVTMSSLEPLTIPEVHPPPQQHTYVSPTDKPLPLPPTPVEDALDKPLPSGPKETIRTAPAFLRPKKKVAWRGKQCIIALPLEDSRGSAEGGKRLLTPADVEQILDSWEEKGYDVRGTGRGEPVTVDLQNRQTHPDPADTRRELEEKQFHVSFPDQSVWEEYVDFLKEEKLRALGVSLGDPEPNPIMSPTPGAMSRNSSQMPMLPGHTISPPIPTSSAGSNHLNMMQNPFSPAFNQSTKATSNISSMNSPASPFGFHPESPFQQFQPVYGNETNYPFLPFQPTPPAHGTHTPQNLYGIRPNGITPTNIGNMPNLGSLLHSVSPILDESKQYPGMASMLPHSHFHNPYGVSTPQARMNEYENTMHHQPMDEPTVEMEGEADTTLQSIHSGPEIAHPTPRGHRHNVSETLQKGVERDYQMENPVLEDEPRVEDNLMNSRWAAPEQPMGQQHSYFPSESISQSSRLQQHIFNEQQAHKSHIEEEASDLETNPSIKDVRSPGDDYHTHQAKQSTGSTFIPGHKSTSSISKLNVAAKAFDPSISSFSPTNFSFMSNNTFQPTFSSFHPQPAFNQDVPQSVSHSAHSSGFNVEAPAFAPIQKPQEPISTPSNFKFSSATFNVAAPVFNPGTSFTLPSSEQKPSPSGPRTKIFDNFDPAAIVPPTKASKAIPIVRPGDRTESNDQPDGDASGRFGAQGREKRARRVESHGGDHSDTTRELMFTMSPAAAADSKRTATLVEDSDEVPPEIAANRKRTEEEIIETILSAHDDDLEEVEEGEIVEDKDDIKQFEFKNKEDAAAFNAAHPSILADKKIVDDQENLESQPAQPEVGADKEAAVDQEEQDTIVEGDDQEEHESPAENVADQPKTSVFKPTAKPFEFISSKPPVLKPISPVASPLQTPISKPKKQGLYASRYAVSEPDSPEPVKNESALTASLKAAEQAEEVEKDEKPTAQGVNSSDEDEIDAVMQQLNDGDSSVGVERRESPSKPVFQASSANNSASNLAQSQVSRSDAPSPCLLDEPPFEQESPEVPTYERTQPPSAPLVQRKAAVGGPPSIRQLNTQPQDHISDWDDAILSGDDLELRQRAPFFETHVKDIVRASMGDHLAPIERSLSAIQLSISQNPSYKPRSARVEHSDADDEDDEDDGDHRPRSPRNKHDKLAVRIKAIVSEALATHRPTPVPEPAPKVDLSEVTSTLAEMKAAIALVSQQQSQADGIREIISQSISDHPALKAKEVVVEEKPDLAPEMEKLKLQVEGLQSMLRLADERAESEYNARRAAQDALALAQQRSEAAEKGIMAEREAKAAAEEALELVKSQHLSQTQKVEQHSRDLQEQQEMMRLTLSELSNKNIDLQGTLDEYRTSADQARAEKERFEEENNDLLRTIEILKIQTDEGADVKQKLRERFEKLQGDMTSLIKNIAHEQAEWRKKEVEANIKYNTLKADFDREHKQRQKLELHISDLEQKEMEATKLRFILDQSQNENDKLEALLMKVRQESHDHQARAAQFEREAKAAIENSHFEAERVRALLETDLNAAHHQVNFVRTELEAQISNVQSLLDNAKMDSETAKARYELLLAEARDSKLAALHDAAESKEVAIQDQRRLHERTLNDLRERHARAMHNTSEDRQRDEAHYMEVVALRDERIEHLQERVASLEEKLEIAKSAARAAAEAAQTAKAAPAPQQAVQMTSPSMTYAQGSEVPDKISPQALRESIMVLQDQLQQREGRIEELEQELSTIDRDAPAKIKEKETEINWLRELLSVRLDDLRDLIRAVSQPSFDQHTVRDAAIRLRANLQMQQQEKERAMSGGNSQFPSIASLTSLASSPRALPLAAAAAWGNWRKGNGSSSSNSNNNNTSVPTASSSNSSHSDDQLTPSKPPKPAQTASQGFLSGLMTPPSSNTRDPPVVPPAPIGRRTYAEARPLRGQNPGIRRLSSRQLENIMPPTTPPLLRNSSYDHDAETMHYGASSSTDDNDNDSVIGGLIGRETGTRSIEGPFGPEI</sequence>
<evidence type="ECO:0008006" key="6">
    <source>
        <dbReference type="Google" id="ProtNLM"/>
    </source>
</evidence>
<feature type="region of interest" description="Disordered" evidence="3">
    <location>
        <begin position="786"/>
        <end position="862"/>
    </location>
</feature>
<feature type="compositionally biased region" description="Polar residues" evidence="3">
    <location>
        <begin position="850"/>
        <end position="862"/>
    </location>
</feature>
<feature type="compositionally biased region" description="Basic and acidic residues" evidence="3">
    <location>
        <begin position="23"/>
        <end position="35"/>
    </location>
</feature>
<keyword evidence="1 2" id="KW-0175">Coiled coil</keyword>